<evidence type="ECO:0000256" key="1">
    <source>
        <dbReference type="ARBA" id="ARBA00004123"/>
    </source>
</evidence>
<gene>
    <name evidence="10" type="ORF">NliqN6_5039</name>
</gene>
<name>A0A8H3TWY6_9TREE</name>
<sequence length="827" mass="90586">MPARTRRTVVSASLSPPSDAASPPPKSTAALDSAKPDRPRKKPKKVANNFSGFHSAFESSTSRAQPSSRVSSSKRETANSSEPQRNIHIGRAVPPGSHGGSDTKGISTDTLTPVQSTDEIIVIDDSDTEAEVVQKRPRVSTASRKESAEGISSDENFAAKQRVVKQKSAVSGVKFIPTHGSEQDVEAERTMWCDAYAPTSMAELATSKNRVQSVRSWMEEALHGRPSSIDSDIAFSQLARDRIRKYRRILVLSGPAGVGKTTTVQVIAKELNVQVMEWEEGVEEWNMAGQMDRESMNSKFVGFLSRGAYLSLKLAESSAIAERSQSGMTDSALSEQSKILLITSLPNLSHPSTRQTFQQALLDYTKSFTPTSCPVIIVVPDAGRSGAAEETWRSGNDTAWDLRTVLGKELIASPAVSIIEFLPMAPTFLVKALKRISALAFPDPKSRPSQDTIQLIAHTANGDLRSAINSLQFLSRSGDADNGLKAKVTRDRAKASGKGSRGGKGGKINASEEVIKLLNAVARREQSLGLFHALGKVLYNKRTGDVGEGDENVTESSKKQEASAISDPLPVHLKSHERPRYENDIDELIASVPVDTATFMLWLHQNLPPFCSEIEQANEALDDICRADLMRADDDLWQKSRQAIAYAFHVAVRGVLNGLPHPGLKDNQKLVKPQFFDYLRRQRESQEAIDATAKWLSSSYLAGASNKNADNDSDEPITWGGQSSRSVLATEYMPCFRTFKKAGMPFPSTIIPDSEDAFMNIDNDAINLEILNERDAVPYDECSGFELENAITLEALSDRRIAFKSLFSDQMAPIDIPSWLEEDDIEE</sequence>
<feature type="region of interest" description="Disordered" evidence="8">
    <location>
        <begin position="545"/>
        <end position="566"/>
    </location>
</feature>
<evidence type="ECO:0000256" key="3">
    <source>
        <dbReference type="ARBA" id="ARBA00022741"/>
    </source>
</evidence>
<keyword evidence="7" id="KW-0131">Cell cycle</keyword>
<keyword evidence="3" id="KW-0547">Nucleotide-binding</keyword>
<dbReference type="Pfam" id="PF25812">
    <property type="entry name" value="RAD24_helical"/>
    <property type="match status" value="1"/>
</dbReference>
<dbReference type="EMBL" id="BLZA01000030">
    <property type="protein sequence ID" value="GHJ88637.1"/>
    <property type="molecule type" value="Genomic_DNA"/>
</dbReference>
<comment type="subcellular location">
    <subcellularLocation>
        <location evidence="1">Nucleus</location>
    </subcellularLocation>
</comment>
<dbReference type="OrthoDB" id="10265971at2759"/>
<dbReference type="Gene3D" id="1.10.8.60">
    <property type="match status" value="1"/>
</dbReference>
<dbReference type="GO" id="GO:0003682">
    <property type="term" value="F:chromatin binding"/>
    <property type="evidence" value="ECO:0007669"/>
    <property type="project" value="TreeGrafter"/>
</dbReference>
<dbReference type="GO" id="GO:0000077">
    <property type="term" value="P:DNA damage checkpoint signaling"/>
    <property type="evidence" value="ECO:0007669"/>
    <property type="project" value="TreeGrafter"/>
</dbReference>
<dbReference type="Gene3D" id="3.40.50.300">
    <property type="entry name" value="P-loop containing nucleotide triphosphate hydrolases"/>
    <property type="match status" value="1"/>
</dbReference>
<feature type="domain" description="Checkpoint protein RAD24-like helical bundle" evidence="9">
    <location>
        <begin position="525"/>
        <end position="633"/>
    </location>
</feature>
<keyword evidence="4" id="KW-0227">DNA damage</keyword>
<feature type="region of interest" description="Disordered" evidence="8">
    <location>
        <begin position="484"/>
        <end position="506"/>
    </location>
</feature>
<evidence type="ECO:0000313" key="11">
    <source>
        <dbReference type="Proteomes" id="UP000620104"/>
    </source>
</evidence>
<dbReference type="SUPFAM" id="SSF52540">
    <property type="entry name" value="P-loop containing nucleoside triphosphate hydrolases"/>
    <property type="match status" value="1"/>
</dbReference>
<accession>A0A8H3TWY6</accession>
<keyword evidence="6" id="KW-0539">Nucleus</keyword>
<evidence type="ECO:0000256" key="5">
    <source>
        <dbReference type="ARBA" id="ARBA00022840"/>
    </source>
</evidence>
<dbReference type="PANTHER" id="PTHR12172">
    <property type="entry name" value="CELL CYCLE CHECKPOINT PROTEIN RAD17"/>
    <property type="match status" value="1"/>
</dbReference>
<dbReference type="GO" id="GO:0003689">
    <property type="term" value="F:DNA clamp loader activity"/>
    <property type="evidence" value="ECO:0007669"/>
    <property type="project" value="TreeGrafter"/>
</dbReference>
<evidence type="ECO:0000256" key="4">
    <source>
        <dbReference type="ARBA" id="ARBA00022763"/>
    </source>
</evidence>
<keyword evidence="5" id="KW-0067">ATP-binding</keyword>
<evidence type="ECO:0000256" key="8">
    <source>
        <dbReference type="SAM" id="MobiDB-lite"/>
    </source>
</evidence>
<evidence type="ECO:0000313" key="10">
    <source>
        <dbReference type="EMBL" id="GHJ88637.1"/>
    </source>
</evidence>
<dbReference type="GO" id="GO:0005524">
    <property type="term" value="F:ATP binding"/>
    <property type="evidence" value="ECO:0007669"/>
    <property type="project" value="UniProtKB-KW"/>
</dbReference>
<dbReference type="AlphaFoldDB" id="A0A8H3TWY6"/>
<reference evidence="10" key="1">
    <citation type="submission" date="2020-07" db="EMBL/GenBank/DDBJ databases">
        <title>Draft Genome Sequence of a Deep-Sea Yeast, Naganishia (Cryptococcus) liquefaciens strain N6.</title>
        <authorList>
            <person name="Han Y.W."/>
            <person name="Kajitani R."/>
            <person name="Morimoto H."/>
            <person name="Parhat M."/>
            <person name="Tsubouchi H."/>
            <person name="Bakenova O."/>
            <person name="Ogata M."/>
            <person name="Argunhan B."/>
            <person name="Aoki R."/>
            <person name="Kajiwara S."/>
            <person name="Itoh T."/>
            <person name="Iwasaki H."/>
        </authorList>
    </citation>
    <scope>NUCLEOTIDE SEQUENCE</scope>
    <source>
        <strain evidence="10">N6</strain>
    </source>
</reference>
<dbReference type="Pfam" id="PF03215">
    <property type="entry name" value="Rad17"/>
    <property type="match status" value="1"/>
</dbReference>
<organism evidence="10 11">
    <name type="scientific">Naganishia liquefaciens</name>
    <dbReference type="NCBI Taxonomy" id="104408"/>
    <lineage>
        <taxon>Eukaryota</taxon>
        <taxon>Fungi</taxon>
        <taxon>Dikarya</taxon>
        <taxon>Basidiomycota</taxon>
        <taxon>Agaricomycotina</taxon>
        <taxon>Tremellomycetes</taxon>
        <taxon>Filobasidiales</taxon>
        <taxon>Filobasidiaceae</taxon>
        <taxon>Naganishia</taxon>
    </lineage>
</organism>
<dbReference type="GO" id="GO:0033314">
    <property type="term" value="P:mitotic DNA replication checkpoint signaling"/>
    <property type="evidence" value="ECO:0007669"/>
    <property type="project" value="TreeGrafter"/>
</dbReference>
<evidence type="ECO:0000259" key="9">
    <source>
        <dbReference type="Pfam" id="PF25812"/>
    </source>
</evidence>
<feature type="compositionally biased region" description="Basic and acidic residues" evidence="8">
    <location>
        <begin position="484"/>
        <end position="494"/>
    </location>
</feature>
<dbReference type="InterPro" id="IPR057927">
    <property type="entry name" value="RAD24-like_helical"/>
</dbReference>
<dbReference type="PANTHER" id="PTHR12172:SF0">
    <property type="entry name" value="CELL CYCLE CHECKPOINT PROTEIN RAD17"/>
    <property type="match status" value="1"/>
</dbReference>
<comment type="similarity">
    <text evidence="2">Belongs to the rad17/RAD24 family.</text>
</comment>
<dbReference type="Proteomes" id="UP000620104">
    <property type="component" value="Unassembled WGS sequence"/>
</dbReference>
<comment type="caution">
    <text evidence="10">The sequence shown here is derived from an EMBL/GenBank/DDBJ whole genome shotgun (WGS) entry which is preliminary data.</text>
</comment>
<feature type="compositionally biased region" description="Low complexity" evidence="8">
    <location>
        <begin position="11"/>
        <end position="21"/>
    </location>
</feature>
<dbReference type="InterPro" id="IPR004582">
    <property type="entry name" value="Checkpoint_prot_Rad17_Rad24"/>
</dbReference>
<keyword evidence="11" id="KW-1185">Reference proteome</keyword>
<dbReference type="InterPro" id="IPR027417">
    <property type="entry name" value="P-loop_NTPase"/>
</dbReference>
<evidence type="ECO:0000256" key="6">
    <source>
        <dbReference type="ARBA" id="ARBA00023242"/>
    </source>
</evidence>
<feature type="region of interest" description="Disordered" evidence="8">
    <location>
        <begin position="1"/>
        <end position="153"/>
    </location>
</feature>
<proteinExistence type="inferred from homology"/>
<protein>
    <recommendedName>
        <fullName evidence="9">Checkpoint protein RAD24-like helical bundle domain-containing protein</fullName>
    </recommendedName>
</protein>
<feature type="compositionally biased region" description="Acidic residues" evidence="8">
    <location>
        <begin position="121"/>
        <end position="130"/>
    </location>
</feature>
<feature type="compositionally biased region" description="Low complexity" evidence="8">
    <location>
        <begin position="59"/>
        <end position="71"/>
    </location>
</feature>
<dbReference type="GO" id="GO:0005634">
    <property type="term" value="C:nucleus"/>
    <property type="evidence" value="ECO:0007669"/>
    <property type="project" value="UniProtKB-SubCell"/>
</dbReference>
<feature type="compositionally biased region" description="Polar residues" evidence="8">
    <location>
        <begin position="104"/>
        <end position="118"/>
    </location>
</feature>
<evidence type="ECO:0000256" key="2">
    <source>
        <dbReference type="ARBA" id="ARBA00006168"/>
    </source>
</evidence>
<evidence type="ECO:0000256" key="7">
    <source>
        <dbReference type="ARBA" id="ARBA00023306"/>
    </source>
</evidence>
<dbReference type="GO" id="GO:0006281">
    <property type="term" value="P:DNA repair"/>
    <property type="evidence" value="ECO:0007669"/>
    <property type="project" value="InterPro"/>
</dbReference>